<feature type="compositionally biased region" description="Low complexity" evidence="1">
    <location>
        <begin position="57"/>
        <end position="66"/>
    </location>
</feature>
<evidence type="ECO:0000256" key="1">
    <source>
        <dbReference type="SAM" id="MobiDB-lite"/>
    </source>
</evidence>
<dbReference type="EMBL" id="BMAO01033539">
    <property type="protein sequence ID" value="GFQ90312.1"/>
    <property type="molecule type" value="Genomic_DNA"/>
</dbReference>
<accession>A0A8X6FX19</accession>
<protein>
    <submittedName>
        <fullName evidence="2">Uncharacterized protein</fullName>
    </submittedName>
</protein>
<evidence type="ECO:0000313" key="3">
    <source>
        <dbReference type="Proteomes" id="UP000887116"/>
    </source>
</evidence>
<evidence type="ECO:0000313" key="2">
    <source>
        <dbReference type="EMBL" id="GFQ90312.1"/>
    </source>
</evidence>
<reference evidence="2" key="1">
    <citation type="submission" date="2020-07" db="EMBL/GenBank/DDBJ databases">
        <title>Multicomponent nature underlies the extraordinary mechanical properties of spider dragline silk.</title>
        <authorList>
            <person name="Kono N."/>
            <person name="Nakamura H."/>
            <person name="Mori M."/>
            <person name="Yoshida Y."/>
            <person name="Ohtoshi R."/>
            <person name="Malay A.D."/>
            <person name="Moran D.A.P."/>
            <person name="Tomita M."/>
            <person name="Numata K."/>
            <person name="Arakawa K."/>
        </authorList>
    </citation>
    <scope>NUCLEOTIDE SEQUENCE</scope>
</reference>
<sequence length="83" mass="9106">MFTIEKNGKQSTINIDRLRPAFFENSHHLSAPTISPPPVAVPTSTKPVPDPSPSSPVSPTTNSTPLPYVARFGRRVSFNSRYL</sequence>
<comment type="caution">
    <text evidence="2">The sequence shown here is derived from an EMBL/GenBank/DDBJ whole genome shotgun (WGS) entry which is preliminary data.</text>
</comment>
<dbReference type="Proteomes" id="UP000887116">
    <property type="component" value="Unassembled WGS sequence"/>
</dbReference>
<name>A0A8X6FX19_TRICU</name>
<dbReference type="AlphaFoldDB" id="A0A8X6FX19"/>
<feature type="region of interest" description="Disordered" evidence="1">
    <location>
        <begin position="28"/>
        <end position="66"/>
    </location>
</feature>
<proteinExistence type="predicted"/>
<organism evidence="2 3">
    <name type="scientific">Trichonephila clavata</name>
    <name type="common">Joro spider</name>
    <name type="synonym">Nephila clavata</name>
    <dbReference type="NCBI Taxonomy" id="2740835"/>
    <lineage>
        <taxon>Eukaryota</taxon>
        <taxon>Metazoa</taxon>
        <taxon>Ecdysozoa</taxon>
        <taxon>Arthropoda</taxon>
        <taxon>Chelicerata</taxon>
        <taxon>Arachnida</taxon>
        <taxon>Araneae</taxon>
        <taxon>Araneomorphae</taxon>
        <taxon>Entelegynae</taxon>
        <taxon>Araneoidea</taxon>
        <taxon>Nephilidae</taxon>
        <taxon>Trichonephila</taxon>
    </lineage>
</organism>
<gene>
    <name evidence="2" type="ORF">TNCT_346111</name>
</gene>
<keyword evidence="3" id="KW-1185">Reference proteome</keyword>